<dbReference type="EMBL" id="JBEZNA010000059">
    <property type="protein sequence ID" value="MEU9579928.1"/>
    <property type="molecule type" value="Genomic_DNA"/>
</dbReference>
<gene>
    <name evidence="3" type="ORF">AB0D95_22100</name>
</gene>
<feature type="domain" description="Pyridoxamine 5'-phosphate oxidase N-terminal" evidence="2">
    <location>
        <begin position="18"/>
        <end position="132"/>
    </location>
</feature>
<reference evidence="3 4" key="1">
    <citation type="submission" date="2024-06" db="EMBL/GenBank/DDBJ databases">
        <title>The Natural Products Discovery Center: Release of the First 8490 Sequenced Strains for Exploring Actinobacteria Biosynthetic Diversity.</title>
        <authorList>
            <person name="Kalkreuter E."/>
            <person name="Kautsar S.A."/>
            <person name="Yang D."/>
            <person name="Bader C.D."/>
            <person name="Teijaro C.N."/>
            <person name="Fluegel L."/>
            <person name="Davis C.M."/>
            <person name="Simpson J.R."/>
            <person name="Lauterbach L."/>
            <person name="Steele A.D."/>
            <person name="Gui C."/>
            <person name="Meng S."/>
            <person name="Li G."/>
            <person name="Viehrig K."/>
            <person name="Ye F."/>
            <person name="Su P."/>
            <person name="Kiefer A.F."/>
            <person name="Nichols A."/>
            <person name="Cepeda A.J."/>
            <person name="Yan W."/>
            <person name="Fan B."/>
            <person name="Jiang Y."/>
            <person name="Adhikari A."/>
            <person name="Zheng C.-J."/>
            <person name="Schuster L."/>
            <person name="Cowan T.M."/>
            <person name="Smanski M.J."/>
            <person name="Chevrette M.G."/>
            <person name="De Carvalho L.P.S."/>
            <person name="Shen B."/>
        </authorList>
    </citation>
    <scope>NUCLEOTIDE SEQUENCE [LARGE SCALE GENOMIC DNA]</scope>
    <source>
        <strain evidence="3 4">NPDC048117</strain>
    </source>
</reference>
<dbReference type="InterPro" id="IPR011576">
    <property type="entry name" value="Pyridox_Oxase_N"/>
</dbReference>
<evidence type="ECO:0000259" key="2">
    <source>
        <dbReference type="Pfam" id="PF01243"/>
    </source>
</evidence>
<dbReference type="Gene3D" id="2.30.110.10">
    <property type="entry name" value="Electron Transport, Fmn-binding Protein, Chain A"/>
    <property type="match status" value="1"/>
</dbReference>
<accession>A0ABV3EUL8</accession>
<dbReference type="PANTHER" id="PTHR35176:SF6">
    <property type="entry name" value="HEME OXYGENASE HI_0854-RELATED"/>
    <property type="match status" value="1"/>
</dbReference>
<dbReference type="RefSeq" id="WP_359275244.1">
    <property type="nucleotide sequence ID" value="NZ_JBEZNA010000059.1"/>
</dbReference>
<sequence>MKTGEPPRGMEQRTRDVLARLARETDVWVASADAGGTPYLVPLWFVRHDECLWLATRPAAPTARNLRTGRRVRLALGDTLDVVLVDGDAECLASAEVPAAAADAFVEKTGWDPRKDTKEYVWIRVRPRSVEARNGEREMPGRWVMRDGRWAVAAGGTVVEEAGPAVR</sequence>
<evidence type="ECO:0000313" key="4">
    <source>
        <dbReference type="Proteomes" id="UP001551584"/>
    </source>
</evidence>
<protein>
    <submittedName>
        <fullName evidence="3">Pyridoxamine 5'-phosphate oxidase family protein</fullName>
    </submittedName>
</protein>
<dbReference type="PANTHER" id="PTHR35176">
    <property type="entry name" value="HEME OXYGENASE HI_0854-RELATED"/>
    <property type="match status" value="1"/>
</dbReference>
<dbReference type="Pfam" id="PF01243">
    <property type="entry name" value="PNPOx_N"/>
    <property type="match status" value="1"/>
</dbReference>
<comment type="caution">
    <text evidence="3">The sequence shown here is derived from an EMBL/GenBank/DDBJ whole genome shotgun (WGS) entry which is preliminary data.</text>
</comment>
<dbReference type="Proteomes" id="UP001551584">
    <property type="component" value="Unassembled WGS sequence"/>
</dbReference>
<name>A0ABV3EUL8_9ACTN</name>
<dbReference type="SUPFAM" id="SSF50475">
    <property type="entry name" value="FMN-binding split barrel"/>
    <property type="match status" value="1"/>
</dbReference>
<proteinExistence type="predicted"/>
<organism evidence="3 4">
    <name type="scientific">Streptomyces chilikensis</name>
    <dbReference type="NCBI Taxonomy" id="1194079"/>
    <lineage>
        <taxon>Bacteria</taxon>
        <taxon>Bacillati</taxon>
        <taxon>Actinomycetota</taxon>
        <taxon>Actinomycetes</taxon>
        <taxon>Kitasatosporales</taxon>
        <taxon>Streptomycetaceae</taxon>
        <taxon>Streptomyces</taxon>
    </lineage>
</organism>
<evidence type="ECO:0000256" key="1">
    <source>
        <dbReference type="ARBA" id="ARBA00023002"/>
    </source>
</evidence>
<dbReference type="InterPro" id="IPR052019">
    <property type="entry name" value="F420H2_bilvrd_red/Heme_oxyg"/>
</dbReference>
<evidence type="ECO:0000313" key="3">
    <source>
        <dbReference type="EMBL" id="MEU9579928.1"/>
    </source>
</evidence>
<keyword evidence="1" id="KW-0560">Oxidoreductase</keyword>
<keyword evidence="4" id="KW-1185">Reference proteome</keyword>
<dbReference type="InterPro" id="IPR012349">
    <property type="entry name" value="Split_barrel_FMN-bd"/>
</dbReference>